<accession>X0RZN4</accession>
<feature type="transmembrane region" description="Helical" evidence="1">
    <location>
        <begin position="107"/>
        <end position="128"/>
    </location>
</feature>
<keyword evidence="1" id="KW-1133">Transmembrane helix</keyword>
<sequence>MEKANNNRPSFFRGILFLKWIVTLIVWGLPALVGPPALFELLGVPFPSDPTFVRLFGAVVTAVALVYWYAWKDPVRNVAIIKFGILDNGLVTATILFLGFTVGLSSWFFWVSAILTAFFFVSFTVYMLQSE</sequence>
<reference evidence="2" key="1">
    <citation type="journal article" date="2014" name="Front. Microbiol.">
        <title>High frequency of phylogenetically diverse reductive dehalogenase-homologous genes in deep subseafloor sedimentary metagenomes.</title>
        <authorList>
            <person name="Kawai M."/>
            <person name="Futagami T."/>
            <person name="Toyoda A."/>
            <person name="Takaki Y."/>
            <person name="Nishi S."/>
            <person name="Hori S."/>
            <person name="Arai W."/>
            <person name="Tsubouchi T."/>
            <person name="Morono Y."/>
            <person name="Uchiyama I."/>
            <person name="Ito T."/>
            <person name="Fujiyama A."/>
            <person name="Inagaki F."/>
            <person name="Takami H."/>
        </authorList>
    </citation>
    <scope>NUCLEOTIDE SEQUENCE</scope>
    <source>
        <strain evidence="2">Expedition CK06-06</strain>
    </source>
</reference>
<keyword evidence="1" id="KW-0812">Transmembrane</keyword>
<feature type="transmembrane region" description="Helical" evidence="1">
    <location>
        <begin position="52"/>
        <end position="71"/>
    </location>
</feature>
<keyword evidence="1" id="KW-0472">Membrane</keyword>
<organism evidence="2">
    <name type="scientific">marine sediment metagenome</name>
    <dbReference type="NCBI Taxonomy" id="412755"/>
    <lineage>
        <taxon>unclassified sequences</taxon>
        <taxon>metagenomes</taxon>
        <taxon>ecological metagenomes</taxon>
    </lineage>
</organism>
<evidence type="ECO:0000313" key="2">
    <source>
        <dbReference type="EMBL" id="GAF74284.1"/>
    </source>
</evidence>
<protein>
    <submittedName>
        <fullName evidence="2">Uncharacterized protein</fullName>
    </submittedName>
</protein>
<feature type="transmembrane region" description="Helical" evidence="1">
    <location>
        <begin position="83"/>
        <end position="101"/>
    </location>
</feature>
<name>X0RZN4_9ZZZZ</name>
<proteinExistence type="predicted"/>
<gene>
    <name evidence="2" type="ORF">S01H1_08154</name>
</gene>
<comment type="caution">
    <text evidence="2">The sequence shown here is derived from an EMBL/GenBank/DDBJ whole genome shotgun (WGS) entry which is preliminary data.</text>
</comment>
<evidence type="ECO:0000256" key="1">
    <source>
        <dbReference type="SAM" id="Phobius"/>
    </source>
</evidence>
<dbReference type="EMBL" id="BARS01004184">
    <property type="protein sequence ID" value="GAF74284.1"/>
    <property type="molecule type" value="Genomic_DNA"/>
</dbReference>
<feature type="transmembrane region" description="Helical" evidence="1">
    <location>
        <begin position="12"/>
        <end position="32"/>
    </location>
</feature>
<dbReference type="AlphaFoldDB" id="X0RZN4"/>